<dbReference type="GO" id="GO:0003984">
    <property type="term" value="F:acetolactate synthase activity"/>
    <property type="evidence" value="ECO:0007669"/>
    <property type="project" value="TreeGrafter"/>
</dbReference>
<dbReference type="InterPro" id="IPR045229">
    <property type="entry name" value="TPP_enz"/>
</dbReference>
<name>A0A1Q2SMI8_9GAMM</name>
<feature type="domain" description="Thiamine pyrophosphate enzyme TPP-binding" evidence="5">
    <location>
        <begin position="444"/>
        <end position="576"/>
    </location>
</feature>
<evidence type="ECO:0000313" key="7">
    <source>
        <dbReference type="EMBL" id="BAW80309.1"/>
    </source>
</evidence>
<dbReference type="EMBL" id="AP014836">
    <property type="protein sequence ID" value="BAW80309.1"/>
    <property type="molecule type" value="Genomic_DNA"/>
</dbReference>
<proteinExistence type="inferred from homology"/>
<dbReference type="OrthoDB" id="9785953at2"/>
<dbReference type="InterPro" id="IPR012000">
    <property type="entry name" value="Thiamin_PyroP_enz_cen_dom"/>
</dbReference>
<dbReference type="PANTHER" id="PTHR18968:SF13">
    <property type="entry name" value="ACETOLACTATE SYNTHASE CATALYTIC SUBUNIT, MITOCHONDRIAL"/>
    <property type="match status" value="1"/>
</dbReference>
<evidence type="ECO:0000259" key="5">
    <source>
        <dbReference type="Pfam" id="PF02775"/>
    </source>
</evidence>
<dbReference type="PANTHER" id="PTHR18968">
    <property type="entry name" value="THIAMINE PYROPHOSPHATE ENZYMES"/>
    <property type="match status" value="1"/>
</dbReference>
<gene>
    <name evidence="7" type="ORF">TAO_0939</name>
</gene>
<dbReference type="Pfam" id="PF02776">
    <property type="entry name" value="TPP_enzyme_N"/>
    <property type="match status" value="1"/>
</dbReference>
<evidence type="ECO:0000256" key="2">
    <source>
        <dbReference type="ARBA" id="ARBA00023052"/>
    </source>
</evidence>
<dbReference type="Pfam" id="PF00205">
    <property type="entry name" value="TPP_enzyme_M"/>
    <property type="match status" value="1"/>
</dbReference>
<accession>A0A1Q2SMI8</accession>
<dbReference type="FunFam" id="3.40.50.970:FF:000007">
    <property type="entry name" value="Acetolactate synthase"/>
    <property type="match status" value="1"/>
</dbReference>
<dbReference type="GO" id="GO:0030976">
    <property type="term" value="F:thiamine pyrophosphate binding"/>
    <property type="evidence" value="ECO:0007669"/>
    <property type="project" value="InterPro"/>
</dbReference>
<dbReference type="Proteomes" id="UP000243679">
    <property type="component" value="Chromosome"/>
</dbReference>
<evidence type="ECO:0000256" key="1">
    <source>
        <dbReference type="ARBA" id="ARBA00007812"/>
    </source>
</evidence>
<dbReference type="GO" id="GO:0050660">
    <property type="term" value="F:flavin adenine dinucleotide binding"/>
    <property type="evidence" value="ECO:0007669"/>
    <property type="project" value="TreeGrafter"/>
</dbReference>
<feature type="domain" description="Thiamine pyrophosphate enzyme N-terminal TPP-binding" evidence="6">
    <location>
        <begin position="21"/>
        <end position="134"/>
    </location>
</feature>
<protein>
    <submittedName>
        <fullName evidence="7">Acetolactate synthase</fullName>
    </submittedName>
</protein>
<dbReference type="Gene3D" id="3.40.50.970">
    <property type="match status" value="2"/>
</dbReference>
<dbReference type="GO" id="GO:0000287">
    <property type="term" value="F:magnesium ion binding"/>
    <property type="evidence" value="ECO:0007669"/>
    <property type="project" value="InterPro"/>
</dbReference>
<dbReference type="Gene3D" id="3.40.50.1220">
    <property type="entry name" value="TPP-binding domain"/>
    <property type="match status" value="1"/>
</dbReference>
<evidence type="ECO:0000313" key="8">
    <source>
        <dbReference type="Proteomes" id="UP000243679"/>
    </source>
</evidence>
<organism evidence="7 8">
    <name type="scientific">Candidatus Nitrosoglobus terrae</name>
    <dbReference type="NCBI Taxonomy" id="1630141"/>
    <lineage>
        <taxon>Bacteria</taxon>
        <taxon>Pseudomonadati</taxon>
        <taxon>Pseudomonadota</taxon>
        <taxon>Gammaproteobacteria</taxon>
        <taxon>Chromatiales</taxon>
        <taxon>Chromatiaceae</taxon>
        <taxon>Candidatus Nitrosoglobus</taxon>
    </lineage>
</organism>
<dbReference type="InterPro" id="IPR029035">
    <property type="entry name" value="DHS-like_NAD/FAD-binding_dom"/>
</dbReference>
<dbReference type="CDD" id="cd00568">
    <property type="entry name" value="TPP_enzymes"/>
    <property type="match status" value="1"/>
</dbReference>
<feature type="domain" description="Thiamine pyrophosphate enzyme central" evidence="4">
    <location>
        <begin position="218"/>
        <end position="354"/>
    </location>
</feature>
<dbReference type="InterPro" id="IPR012001">
    <property type="entry name" value="Thiamin_PyroP_enz_TPP-bd_dom"/>
</dbReference>
<evidence type="ECO:0000256" key="3">
    <source>
        <dbReference type="RuleBase" id="RU362132"/>
    </source>
</evidence>
<keyword evidence="2 3" id="KW-0786">Thiamine pyrophosphate</keyword>
<dbReference type="AlphaFoldDB" id="A0A1Q2SMI8"/>
<dbReference type="SUPFAM" id="SSF52518">
    <property type="entry name" value="Thiamin diphosphate-binding fold (THDP-binding)"/>
    <property type="match status" value="2"/>
</dbReference>
<dbReference type="GO" id="GO:0009097">
    <property type="term" value="P:isoleucine biosynthetic process"/>
    <property type="evidence" value="ECO:0007669"/>
    <property type="project" value="TreeGrafter"/>
</dbReference>
<dbReference type="SUPFAM" id="SSF52467">
    <property type="entry name" value="DHS-like NAD/FAD-binding domain"/>
    <property type="match status" value="1"/>
</dbReference>
<keyword evidence="8" id="KW-1185">Reference proteome</keyword>
<dbReference type="GO" id="GO:0009099">
    <property type="term" value="P:L-valine biosynthetic process"/>
    <property type="evidence" value="ECO:0007669"/>
    <property type="project" value="TreeGrafter"/>
</dbReference>
<dbReference type="Pfam" id="PF02775">
    <property type="entry name" value="TPP_enzyme_C"/>
    <property type="match status" value="1"/>
</dbReference>
<sequence length="600" mass="64976">MAVINQFADIPQEGKFQRPLEVGDLLIDYLAQLSVDYVFGVPGGAIEPLYNALARSARRGGLKSVVARHETGAAFMADGYARQTGKLAVCCATTGPGATNLITGVASAYENHIPMLVITAQAALSNFGRGAMQDSSCTGVNTVSLFRHCTRYSTLVSHVDQFEYKLSTAIMTAYQSPNGPVHLSIPIDILRSPVNVQAPSFNLANLLTRSSLVDDEAIKKLCRLLGQARKVVFVAGEECGEAINTLLDLALLMQAEVVTTPQGKGLVSSYHPLFRGVIGFAGHCSAKETLLDPEVDLVIVTGTGLGEWASNGWDTKSLLNHRLVHIEATEGNLTGSPMAQLHVRGNIKTVFEHLLAYVRTQENLQGSAVIPPSSRYLLERRFQLDEEEKYNSDSTPIKPQRLMKSLTDLFPVNTYFLADIGNSMAWAVHYLQPLDRRISGRRSGRNGIFRSCLEFASMGWAIGAAVGTALGASGHPVVCITGDGSFLMSGQEITVAIQEKLPVIFVILNDSALGMIKHGQRLAQAESIGFELPEINYSDYAKALGIPGYIIRSPQDFLALDIEAICQRQGPTILDVRIDPEEIPPIKVRIGVLGKGENDE</sequence>
<dbReference type="RefSeq" id="WP_096526866.1">
    <property type="nucleotide sequence ID" value="NZ_AP014836.1"/>
</dbReference>
<evidence type="ECO:0000259" key="6">
    <source>
        <dbReference type="Pfam" id="PF02776"/>
    </source>
</evidence>
<evidence type="ECO:0000259" key="4">
    <source>
        <dbReference type="Pfam" id="PF00205"/>
    </source>
</evidence>
<dbReference type="KEGG" id="ntt:TAO_0939"/>
<dbReference type="InterPro" id="IPR011766">
    <property type="entry name" value="TPP_enzyme_TPP-bd"/>
</dbReference>
<dbReference type="GO" id="GO:0005948">
    <property type="term" value="C:acetolactate synthase complex"/>
    <property type="evidence" value="ECO:0007669"/>
    <property type="project" value="TreeGrafter"/>
</dbReference>
<reference evidence="7 8" key="1">
    <citation type="journal article" date="2017" name="ISME J.">
        <title>An acid-tolerant ammonia-oxidizing ?-proteobacterium from soil.</title>
        <authorList>
            <person name="Hayatsu M."/>
            <person name="Tago K."/>
            <person name="Uchiyama I."/>
            <person name="Toyoda A."/>
            <person name="Wang Y."/>
            <person name="Shimomura Y."/>
            <person name="Okubo T."/>
            <person name="Kurisu F."/>
            <person name="Hirono Y."/>
            <person name="Nonaka K."/>
            <person name="Akiyama H."/>
            <person name="Itoh T."/>
            <person name="Takami H."/>
        </authorList>
    </citation>
    <scope>NUCLEOTIDE SEQUENCE [LARGE SCALE GENOMIC DNA]</scope>
    <source>
        <strain evidence="7 8">TAO100</strain>
    </source>
</reference>
<dbReference type="InterPro" id="IPR029061">
    <property type="entry name" value="THDP-binding"/>
</dbReference>
<dbReference type="CDD" id="cd07035">
    <property type="entry name" value="TPP_PYR_POX_like"/>
    <property type="match status" value="1"/>
</dbReference>
<comment type="similarity">
    <text evidence="1 3">Belongs to the TPP enzyme family.</text>
</comment>